<keyword evidence="5 9" id="KW-0812">Transmembrane</keyword>
<keyword evidence="4" id="KW-0997">Cell inner membrane</keyword>
<name>A0ABS6SIC2_9SPHN</name>
<evidence type="ECO:0000256" key="2">
    <source>
        <dbReference type="ARBA" id="ARBA00022448"/>
    </source>
</evidence>
<accession>A0ABS6SIC2</accession>
<comment type="caution">
    <text evidence="11">The sequence shown here is derived from an EMBL/GenBank/DDBJ whole genome shotgun (WGS) entry which is preliminary data.</text>
</comment>
<protein>
    <recommendedName>
        <fullName evidence="10">Type II secretion system protein GspC N-terminal domain-containing protein</fullName>
    </recommendedName>
</protein>
<gene>
    <name evidence="11" type="ORF">KCG44_13560</name>
</gene>
<evidence type="ECO:0000313" key="12">
    <source>
        <dbReference type="Proteomes" id="UP000722336"/>
    </source>
</evidence>
<evidence type="ECO:0000256" key="1">
    <source>
        <dbReference type="ARBA" id="ARBA00004533"/>
    </source>
</evidence>
<dbReference type="EMBL" id="JAGSPA010000005">
    <property type="protein sequence ID" value="MBV7257808.1"/>
    <property type="molecule type" value="Genomic_DNA"/>
</dbReference>
<keyword evidence="7 9" id="KW-1133">Transmembrane helix</keyword>
<proteinExistence type="predicted"/>
<evidence type="ECO:0000256" key="8">
    <source>
        <dbReference type="ARBA" id="ARBA00023136"/>
    </source>
</evidence>
<organism evidence="11 12">
    <name type="scientific">Pacificimonas pallii</name>
    <dbReference type="NCBI Taxonomy" id="2827236"/>
    <lineage>
        <taxon>Bacteria</taxon>
        <taxon>Pseudomonadati</taxon>
        <taxon>Pseudomonadota</taxon>
        <taxon>Alphaproteobacteria</taxon>
        <taxon>Sphingomonadales</taxon>
        <taxon>Sphingosinicellaceae</taxon>
        <taxon>Pacificimonas</taxon>
    </lineage>
</organism>
<dbReference type="Proteomes" id="UP000722336">
    <property type="component" value="Unassembled WGS sequence"/>
</dbReference>
<reference evidence="11 12" key="1">
    <citation type="submission" date="2021-04" db="EMBL/GenBank/DDBJ databases">
        <authorList>
            <person name="Pira H."/>
            <person name="Risdian C."/>
            <person name="Wink J."/>
        </authorList>
    </citation>
    <scope>NUCLEOTIDE SEQUENCE [LARGE SCALE GENOMIC DNA]</scope>
    <source>
        <strain evidence="11 12">WHA3</strain>
    </source>
</reference>
<evidence type="ECO:0000256" key="7">
    <source>
        <dbReference type="ARBA" id="ARBA00022989"/>
    </source>
</evidence>
<dbReference type="Pfam" id="PF11356">
    <property type="entry name" value="T2SSC"/>
    <property type="match status" value="1"/>
</dbReference>
<dbReference type="RefSeq" id="WP_218446656.1">
    <property type="nucleotide sequence ID" value="NZ_JAGSPA010000005.1"/>
</dbReference>
<feature type="domain" description="Type II secretion system protein GspC N-terminal" evidence="10">
    <location>
        <begin position="64"/>
        <end position="141"/>
    </location>
</feature>
<evidence type="ECO:0000313" key="11">
    <source>
        <dbReference type="EMBL" id="MBV7257808.1"/>
    </source>
</evidence>
<feature type="transmembrane region" description="Helical" evidence="9">
    <location>
        <begin position="12"/>
        <end position="36"/>
    </location>
</feature>
<evidence type="ECO:0000256" key="5">
    <source>
        <dbReference type="ARBA" id="ARBA00022692"/>
    </source>
</evidence>
<evidence type="ECO:0000256" key="3">
    <source>
        <dbReference type="ARBA" id="ARBA00022475"/>
    </source>
</evidence>
<keyword evidence="12" id="KW-1185">Reference proteome</keyword>
<keyword evidence="8 9" id="KW-0472">Membrane</keyword>
<comment type="subcellular location">
    <subcellularLocation>
        <location evidence="1">Cell inner membrane</location>
    </subcellularLocation>
</comment>
<keyword evidence="2" id="KW-0813">Transport</keyword>
<evidence type="ECO:0000256" key="6">
    <source>
        <dbReference type="ARBA" id="ARBA00022927"/>
    </source>
</evidence>
<evidence type="ECO:0000256" key="4">
    <source>
        <dbReference type="ARBA" id="ARBA00022519"/>
    </source>
</evidence>
<evidence type="ECO:0000256" key="9">
    <source>
        <dbReference type="SAM" id="Phobius"/>
    </source>
</evidence>
<keyword evidence="6" id="KW-0653">Protein transport</keyword>
<keyword evidence="3" id="KW-1003">Cell membrane</keyword>
<sequence>MTPVIHRAFPRAFPVLEGIFMFGVAIAAAHLIWAFFATVGPVGDYPVPQKTTAPATEFVGLDAVFGFQAQGGDTVISASGIELFGLRLNRASGQGSAILALPAEPQRSYRVGEEIGPGIALSSVHFDHVILTNRGVREAIYIDQSRPAAPVGQGTGE</sequence>
<dbReference type="InterPro" id="IPR024961">
    <property type="entry name" value="T2SS_GspC_N"/>
</dbReference>
<evidence type="ECO:0000259" key="10">
    <source>
        <dbReference type="Pfam" id="PF11356"/>
    </source>
</evidence>